<dbReference type="Pfam" id="PF20172">
    <property type="entry name" value="DUF6538"/>
    <property type="match status" value="1"/>
</dbReference>
<dbReference type="SUPFAM" id="SSF56349">
    <property type="entry name" value="DNA breaking-rejoining enzymes"/>
    <property type="match status" value="1"/>
</dbReference>
<evidence type="ECO:0000256" key="3">
    <source>
        <dbReference type="ARBA" id="ARBA00023125"/>
    </source>
</evidence>
<protein>
    <recommendedName>
        <fullName evidence="6">Tyr recombinase domain-containing protein</fullName>
    </recommendedName>
</protein>
<proteinExistence type="inferred from homology"/>
<comment type="caution">
    <text evidence="7">The sequence shown here is derived from an EMBL/GenBank/DDBJ whole genome shotgun (WGS) entry which is preliminary data.</text>
</comment>
<name>A0A833JAC2_9HYPH</name>
<dbReference type="EMBL" id="WEKV01000008">
    <property type="protein sequence ID" value="KAB7786361.1"/>
    <property type="molecule type" value="Genomic_DNA"/>
</dbReference>
<dbReference type="PANTHER" id="PTHR30629">
    <property type="entry name" value="PROPHAGE INTEGRASE"/>
    <property type="match status" value="1"/>
</dbReference>
<comment type="similarity">
    <text evidence="1">Belongs to the 'phage' integrase family.</text>
</comment>
<dbReference type="Gene3D" id="1.10.443.10">
    <property type="entry name" value="Intergrase catalytic core"/>
    <property type="match status" value="1"/>
</dbReference>
<feature type="region of interest" description="Disordered" evidence="5">
    <location>
        <begin position="203"/>
        <end position="223"/>
    </location>
</feature>
<dbReference type="Proteomes" id="UP000469949">
    <property type="component" value="Unassembled WGS sequence"/>
</dbReference>
<evidence type="ECO:0000259" key="6">
    <source>
        <dbReference type="PROSITE" id="PS51898"/>
    </source>
</evidence>
<accession>A0A833JAC2</accession>
<dbReference type="GO" id="GO:0003677">
    <property type="term" value="F:DNA binding"/>
    <property type="evidence" value="ECO:0007669"/>
    <property type="project" value="UniProtKB-KW"/>
</dbReference>
<dbReference type="InterPro" id="IPR011010">
    <property type="entry name" value="DNA_brk_join_enz"/>
</dbReference>
<evidence type="ECO:0000313" key="7">
    <source>
        <dbReference type="EMBL" id="KAB7786361.1"/>
    </source>
</evidence>
<dbReference type="InterPro" id="IPR010998">
    <property type="entry name" value="Integrase_recombinase_N"/>
</dbReference>
<dbReference type="PANTHER" id="PTHR30629:SF2">
    <property type="entry name" value="PROPHAGE INTEGRASE INTS-RELATED"/>
    <property type="match status" value="1"/>
</dbReference>
<evidence type="ECO:0000256" key="4">
    <source>
        <dbReference type="ARBA" id="ARBA00023172"/>
    </source>
</evidence>
<organism evidence="7 8">
    <name type="scientific">Methylorubrum populi</name>
    <dbReference type="NCBI Taxonomy" id="223967"/>
    <lineage>
        <taxon>Bacteria</taxon>
        <taxon>Pseudomonadati</taxon>
        <taxon>Pseudomonadota</taxon>
        <taxon>Alphaproteobacteria</taxon>
        <taxon>Hyphomicrobiales</taxon>
        <taxon>Methylobacteriaceae</taxon>
        <taxon>Methylorubrum</taxon>
    </lineage>
</organism>
<sequence length="522" mass="59238">MHMVLAMSRPHKRSKSGNFWLRKRVPKDVAALAGRTMEYYSLKTSDPDEAKRRYAEEIVKLEARWASLRAGPRQISEREAHELAASLYDDMLTHYRDYPSDQRLWSTDVGSDLWRAPEKPRGSVLERANKLLRGEYGDTRREDEREAKKDRLRKWCKQQADRLIQERGLVTDEAGRWELTRAVSAAMQRASLTLERMGRGEDVELSSAIQQDRPVPRPDTVKQSDPVDFGALFQAYAAERNLPPRTRYEWARTFEKLAASVGHKDAARLTTDELIKWKDAMVADGLAAKTIRDGYLAAVRAVLKWAMQNRRIVNNPADGVTVAVRKKAGQGIRGYTDQEASKLLSAAAQENDPVRRWIPLICCTTGARLNEVCQLRKEDVERIGTIWALHIRAEAGPIKNLNSERTIPIHSALISRGFLDYVELASPGPLFPSLKPDKFGKRGGTGTKQLGPWVRALGLDDPRLSPSHSWRHRFQTLARRYELKTDIANALTGHGPRSIADRYGETELLAMQREIEKISVFD</sequence>
<dbReference type="AlphaFoldDB" id="A0A833JAC2"/>
<dbReference type="GO" id="GO:0015074">
    <property type="term" value="P:DNA integration"/>
    <property type="evidence" value="ECO:0007669"/>
    <property type="project" value="UniProtKB-KW"/>
</dbReference>
<keyword evidence="3" id="KW-0238">DNA-binding</keyword>
<dbReference type="CDD" id="cd01184">
    <property type="entry name" value="INT_C_like_1"/>
    <property type="match status" value="1"/>
</dbReference>
<keyword evidence="2" id="KW-0229">DNA integration</keyword>
<dbReference type="GO" id="GO:0006310">
    <property type="term" value="P:DNA recombination"/>
    <property type="evidence" value="ECO:0007669"/>
    <property type="project" value="UniProtKB-KW"/>
</dbReference>
<dbReference type="InterPro" id="IPR046668">
    <property type="entry name" value="DUF6538"/>
</dbReference>
<gene>
    <name evidence="7" type="ORF">F8B43_1762</name>
</gene>
<evidence type="ECO:0000313" key="8">
    <source>
        <dbReference type="Proteomes" id="UP000469949"/>
    </source>
</evidence>
<reference evidence="7 8" key="1">
    <citation type="submission" date="2019-10" db="EMBL/GenBank/DDBJ databases">
        <title>Draft Genome Sequence of the Caffeine Degrading Methylotroph Methylorubrum populi PINKEL.</title>
        <authorList>
            <person name="Dawson S.C."/>
            <person name="Zhang X."/>
            <person name="Wright M.E."/>
            <person name="Sharma G."/>
            <person name="Langner J.T."/>
            <person name="Ditty J.L."/>
            <person name="Subuyuj G.A."/>
        </authorList>
    </citation>
    <scope>NUCLEOTIDE SEQUENCE [LARGE SCALE GENOMIC DNA]</scope>
    <source>
        <strain evidence="7 8">Pinkel</strain>
    </source>
</reference>
<keyword evidence="4" id="KW-0233">DNA recombination</keyword>
<dbReference type="InterPro" id="IPR013762">
    <property type="entry name" value="Integrase-like_cat_sf"/>
</dbReference>
<evidence type="ECO:0000256" key="1">
    <source>
        <dbReference type="ARBA" id="ARBA00008857"/>
    </source>
</evidence>
<feature type="domain" description="Tyr recombinase" evidence="6">
    <location>
        <begin position="330"/>
        <end position="517"/>
    </location>
</feature>
<dbReference type="PROSITE" id="PS51898">
    <property type="entry name" value="TYR_RECOMBINASE"/>
    <property type="match status" value="1"/>
</dbReference>
<dbReference type="InterPro" id="IPR050808">
    <property type="entry name" value="Phage_Integrase"/>
</dbReference>
<evidence type="ECO:0000256" key="2">
    <source>
        <dbReference type="ARBA" id="ARBA00022908"/>
    </source>
</evidence>
<dbReference type="Gene3D" id="1.10.150.130">
    <property type="match status" value="1"/>
</dbReference>
<dbReference type="InterPro" id="IPR002104">
    <property type="entry name" value="Integrase_catalytic"/>
</dbReference>
<evidence type="ECO:0000256" key="5">
    <source>
        <dbReference type="SAM" id="MobiDB-lite"/>
    </source>
</evidence>